<keyword evidence="1" id="KW-0479">Metal-binding</keyword>
<feature type="binding site" evidence="1">
    <location>
        <position position="180"/>
    </location>
    <ligand>
        <name>Zn(2+)</name>
        <dbReference type="ChEBI" id="CHEBI:29105"/>
    </ligand>
</feature>
<reference evidence="3" key="1">
    <citation type="journal article" date="2022" name="Cell">
        <title>Repeat-based holocentromeres influence genome architecture and karyotype evolution.</title>
        <authorList>
            <person name="Hofstatter P.G."/>
            <person name="Thangavel G."/>
            <person name="Lux T."/>
            <person name="Neumann P."/>
            <person name="Vondrak T."/>
            <person name="Novak P."/>
            <person name="Zhang M."/>
            <person name="Costa L."/>
            <person name="Castellani M."/>
            <person name="Scott A."/>
            <person name="Toegelov H."/>
            <person name="Fuchs J."/>
            <person name="Mata-Sucre Y."/>
            <person name="Dias Y."/>
            <person name="Vanzela A.L.L."/>
            <person name="Huettel B."/>
            <person name="Almeida C.C.S."/>
            <person name="Simkova H."/>
            <person name="Souza G."/>
            <person name="Pedrosa-Harand A."/>
            <person name="Macas J."/>
            <person name="Mayer K.F.X."/>
            <person name="Houben A."/>
            <person name="Marques A."/>
        </authorList>
    </citation>
    <scope>NUCLEOTIDE SEQUENCE</scope>
    <source>
        <tissue evidence="3">Leaves</tissue>
    </source>
</reference>
<evidence type="ECO:0000256" key="1">
    <source>
        <dbReference type="PIRSR" id="PIRSR605019-1"/>
    </source>
</evidence>
<feature type="region of interest" description="Disordered" evidence="2">
    <location>
        <begin position="1"/>
        <end position="76"/>
    </location>
</feature>
<evidence type="ECO:0000256" key="2">
    <source>
        <dbReference type="SAM" id="MobiDB-lite"/>
    </source>
</evidence>
<feature type="binding site" evidence="1">
    <location>
        <position position="165"/>
    </location>
    <ligand>
        <name>Zn(2+)</name>
        <dbReference type="ChEBI" id="CHEBI:29105"/>
    </ligand>
</feature>
<dbReference type="Pfam" id="PF03352">
    <property type="entry name" value="Adenine_glyco"/>
    <property type="match status" value="1"/>
</dbReference>
<accession>A0A9Q0HZC3</accession>
<name>A0A9Q0HZC3_9POAL</name>
<dbReference type="OrthoDB" id="3941538at2759"/>
<protein>
    <recommendedName>
        <fullName evidence="5">DNA-3-methyladenine glycosylase I</fullName>
    </recommendedName>
</protein>
<dbReference type="InterPro" id="IPR011257">
    <property type="entry name" value="DNA_glycosylase"/>
</dbReference>
<feature type="region of interest" description="Disordered" evidence="2">
    <location>
        <begin position="359"/>
        <end position="378"/>
    </location>
</feature>
<dbReference type="PANTHER" id="PTHR31116:SF5">
    <property type="entry name" value="OS06G0649800 PROTEIN"/>
    <property type="match status" value="1"/>
</dbReference>
<dbReference type="Proteomes" id="UP001151287">
    <property type="component" value="Unassembled WGS sequence"/>
</dbReference>
<dbReference type="GO" id="GO:0006284">
    <property type="term" value="P:base-excision repair"/>
    <property type="evidence" value="ECO:0007669"/>
    <property type="project" value="InterPro"/>
</dbReference>
<feature type="binding site" evidence="1">
    <location>
        <position position="338"/>
    </location>
    <ligand>
        <name>Zn(2+)</name>
        <dbReference type="ChEBI" id="CHEBI:29105"/>
    </ligand>
</feature>
<feature type="compositionally biased region" description="Low complexity" evidence="2">
    <location>
        <begin position="42"/>
        <end position="54"/>
    </location>
</feature>
<feature type="binding site" evidence="1">
    <location>
        <position position="342"/>
    </location>
    <ligand>
        <name>Zn(2+)</name>
        <dbReference type="ChEBI" id="CHEBI:29105"/>
    </ligand>
</feature>
<evidence type="ECO:0008006" key="5">
    <source>
        <dbReference type="Google" id="ProtNLM"/>
    </source>
</evidence>
<dbReference type="PANTHER" id="PTHR31116">
    <property type="entry name" value="OS04G0501200 PROTEIN"/>
    <property type="match status" value="1"/>
</dbReference>
<dbReference type="GO" id="GO:0046872">
    <property type="term" value="F:metal ion binding"/>
    <property type="evidence" value="ECO:0007669"/>
    <property type="project" value="UniProtKB-KW"/>
</dbReference>
<keyword evidence="1" id="KW-0862">Zinc</keyword>
<dbReference type="Gene3D" id="1.10.340.30">
    <property type="entry name" value="Hypothetical protein, domain 2"/>
    <property type="match status" value="1"/>
</dbReference>
<keyword evidence="4" id="KW-1185">Reference proteome</keyword>
<dbReference type="InterPro" id="IPR005019">
    <property type="entry name" value="Adenine_glyco"/>
</dbReference>
<comment type="caution">
    <text evidence="3">The sequence shown here is derived from an EMBL/GenBank/DDBJ whole genome shotgun (WGS) entry which is preliminary data.</text>
</comment>
<dbReference type="EMBL" id="JAMQYH010000001">
    <property type="protein sequence ID" value="KAJ1703575.1"/>
    <property type="molecule type" value="Genomic_DNA"/>
</dbReference>
<evidence type="ECO:0000313" key="3">
    <source>
        <dbReference type="EMBL" id="KAJ1703575.1"/>
    </source>
</evidence>
<dbReference type="SUPFAM" id="SSF48150">
    <property type="entry name" value="DNA-glycosylase"/>
    <property type="match status" value="1"/>
</dbReference>
<dbReference type="GO" id="GO:0008725">
    <property type="term" value="F:DNA-3-methyladenine glycosylase activity"/>
    <property type="evidence" value="ECO:0007669"/>
    <property type="project" value="InterPro"/>
</dbReference>
<sequence length="378" mass="41919">MSGAPRVRSLNITEPNLEDEARPVLVPGGNKKPLGPPRKPTLKPTTLKPAPTKPDNTSSNGGKKEPKTRVPSSEGYSKKVLLKKHELLHSNLSLNASCSSDISTESFSTRASTGRIRRQVGSTTRPRVGLVKRDKSVVKLEKAVGCELSGELSIPKENTGDRRRCAWITANSESSYAAFHDEEWGVPVHDDKRLFELLVLCGALAELTWPEILSKRQTFREVFMGFDPLAVSNLNEKVLLVPSNTATSLLSEPKIRAIIENSRHILKIIEEFGSFDQYCWNFVNQKPVVNKFKYPRQVPVKSPKADLMSKDLIKRGCRSVGPSVVYSFMQVAGLTNDHIMSCFRFEECTAIGMAPNTDPKGGIKTNEEMPRTNLMTIS</sequence>
<proteinExistence type="predicted"/>
<gene>
    <name evidence="3" type="ORF">LUZ63_003354</name>
</gene>
<evidence type="ECO:0000313" key="4">
    <source>
        <dbReference type="Proteomes" id="UP001151287"/>
    </source>
</evidence>
<organism evidence="3 4">
    <name type="scientific">Rhynchospora breviuscula</name>
    <dbReference type="NCBI Taxonomy" id="2022672"/>
    <lineage>
        <taxon>Eukaryota</taxon>
        <taxon>Viridiplantae</taxon>
        <taxon>Streptophyta</taxon>
        <taxon>Embryophyta</taxon>
        <taxon>Tracheophyta</taxon>
        <taxon>Spermatophyta</taxon>
        <taxon>Magnoliopsida</taxon>
        <taxon>Liliopsida</taxon>
        <taxon>Poales</taxon>
        <taxon>Cyperaceae</taxon>
        <taxon>Cyperoideae</taxon>
        <taxon>Rhynchosporeae</taxon>
        <taxon>Rhynchospora</taxon>
    </lineage>
</organism>
<dbReference type="AlphaFoldDB" id="A0A9Q0HZC3"/>